<feature type="transmembrane region" description="Helical" evidence="10">
    <location>
        <begin position="222"/>
        <end position="245"/>
    </location>
</feature>
<feature type="transmembrane region" description="Helical" evidence="10">
    <location>
        <begin position="285"/>
        <end position="303"/>
    </location>
</feature>
<sequence>MASLLNRLRGRSREDGLAPQRANTTATETSNTTATETINTSDRVGDDERKPTMAGSGKQHDPEKLPHEVNTSGDTPGVHVDADDEAELPEDLRDIPAIVRSIVSLEDDPNAPTITFRYFLLCFLFVPPGAVLFQMGIFRTTASAYPVLFVQIASHYVGTWLADILPNKTVRVPFTKWGFSLNPGPWSAKENVLVTVTAASGATSNAAWAPISLAQLYYGTKIPVAACLFFMWAIVYIGYAMAALARQFLLYDPIYVWPYSLMQTAVFETLHKSVQDSWIVRKQKYVFFGAFLFMTLWEFLPEYAFPMLSSLSFLCWVAPRNAVANFVGAGLGGMGFLNLTLDWANISNQSLISPMIVPFWTTVVLTVAFIFNCWVLIPAAKYGNLSSWANDQLMSNRLFLQNGTRYPVTALINPDTTFNETAYQEHGPIYVGTQQLWSLFFDYSSYISALTWMALFGYPKIKETIQVLRKRARDRKNNTSVNDFYNDRLNVLMRSYQEVPLWWYIVLFVVSFVTIITILGCGYFFIPIWTFFVAIFSSGAMIIPFAWLYSFSSFQVPIGSFNELLYGYMVHATNGHKHPAGATAYGSIAGDIWYRAQYMLQDQKIGHYMHVPPRAIFLSQIFGELLGVPINYGIIQWILKNKREYLLGDKTDPLHQWTGQSLSNYNTLGVQYVLVGPKRLFSEALYKPLPYAFLYGALAPFLLFALHKAFPKSKLKFHLWNVTIFGTGMSQFYGNLSTGYISRFIVGYIGMYWFYRHRFQTWKRYNYLVAAAFDAGFNIAMLLIFVIFSSGKVINMPYWWGNNESSVERCFALE</sequence>
<evidence type="ECO:0000256" key="6">
    <source>
        <dbReference type="ARBA" id="ARBA00022927"/>
    </source>
</evidence>
<comment type="subcellular location">
    <subcellularLocation>
        <location evidence="1">Membrane</location>
        <topology evidence="1">Multi-pass membrane protein</topology>
    </subcellularLocation>
</comment>
<keyword evidence="8 10" id="KW-0472">Membrane</keyword>
<dbReference type="Pfam" id="PF03169">
    <property type="entry name" value="OPT"/>
    <property type="match status" value="1"/>
</dbReference>
<dbReference type="GO" id="GO:0016020">
    <property type="term" value="C:membrane"/>
    <property type="evidence" value="ECO:0007669"/>
    <property type="project" value="UniProtKB-SubCell"/>
</dbReference>
<accession>A0A9P6KPW4</accession>
<dbReference type="GO" id="GO:0015031">
    <property type="term" value="P:protein transport"/>
    <property type="evidence" value="ECO:0007669"/>
    <property type="project" value="UniProtKB-KW"/>
</dbReference>
<feature type="compositionally biased region" description="Low complexity" evidence="9">
    <location>
        <begin position="22"/>
        <end position="41"/>
    </location>
</feature>
<dbReference type="InterPro" id="IPR004813">
    <property type="entry name" value="OPT"/>
</dbReference>
<comment type="caution">
    <text evidence="11">The sequence shown here is derived from an EMBL/GenBank/DDBJ whole genome shotgun (WGS) entry which is preliminary data.</text>
</comment>
<dbReference type="Proteomes" id="UP000756921">
    <property type="component" value="Unassembled WGS sequence"/>
</dbReference>
<organism evidence="11 12">
    <name type="scientific">Paraphaeosphaeria minitans</name>
    <dbReference type="NCBI Taxonomy" id="565426"/>
    <lineage>
        <taxon>Eukaryota</taxon>
        <taxon>Fungi</taxon>
        <taxon>Dikarya</taxon>
        <taxon>Ascomycota</taxon>
        <taxon>Pezizomycotina</taxon>
        <taxon>Dothideomycetes</taxon>
        <taxon>Pleosporomycetidae</taxon>
        <taxon>Pleosporales</taxon>
        <taxon>Massarineae</taxon>
        <taxon>Didymosphaeriaceae</taxon>
        <taxon>Paraphaeosphaeria</taxon>
    </lineage>
</organism>
<keyword evidence="6" id="KW-0653">Protein transport</keyword>
<feature type="region of interest" description="Disordered" evidence="9">
    <location>
        <begin position="1"/>
        <end position="79"/>
    </location>
</feature>
<evidence type="ECO:0000313" key="12">
    <source>
        <dbReference type="Proteomes" id="UP000756921"/>
    </source>
</evidence>
<evidence type="ECO:0000256" key="2">
    <source>
        <dbReference type="ARBA" id="ARBA00008807"/>
    </source>
</evidence>
<feature type="compositionally biased region" description="Basic and acidic residues" evidence="9">
    <location>
        <begin position="58"/>
        <end position="67"/>
    </location>
</feature>
<feature type="transmembrane region" description="Helical" evidence="10">
    <location>
        <begin position="531"/>
        <end position="551"/>
    </location>
</feature>
<feature type="transmembrane region" description="Helical" evidence="10">
    <location>
        <begin position="740"/>
        <end position="755"/>
    </location>
</feature>
<dbReference type="NCBIfam" id="TIGR00728">
    <property type="entry name" value="OPT_sfam"/>
    <property type="match status" value="1"/>
</dbReference>
<evidence type="ECO:0000313" key="11">
    <source>
        <dbReference type="EMBL" id="KAF9734497.1"/>
    </source>
</evidence>
<feature type="transmembrane region" description="Helical" evidence="10">
    <location>
        <begin position="767"/>
        <end position="788"/>
    </location>
</feature>
<feature type="transmembrane region" description="Helical" evidence="10">
    <location>
        <begin position="118"/>
        <end position="138"/>
    </location>
</feature>
<keyword evidence="12" id="KW-1185">Reference proteome</keyword>
<gene>
    <name evidence="11" type="ORF">PMIN01_07400</name>
</gene>
<keyword evidence="4 10" id="KW-0812">Transmembrane</keyword>
<feature type="transmembrane region" description="Helical" evidence="10">
    <location>
        <begin position="323"/>
        <end position="344"/>
    </location>
</feature>
<name>A0A9P6KPW4_9PLEO</name>
<evidence type="ECO:0000256" key="9">
    <source>
        <dbReference type="SAM" id="MobiDB-lite"/>
    </source>
</evidence>
<evidence type="ECO:0000256" key="7">
    <source>
        <dbReference type="ARBA" id="ARBA00022989"/>
    </source>
</evidence>
<dbReference type="OrthoDB" id="9986677at2759"/>
<evidence type="ECO:0000256" key="10">
    <source>
        <dbReference type="SAM" id="Phobius"/>
    </source>
</evidence>
<protein>
    <submittedName>
        <fullName evidence="11">Oligopeptide transporter</fullName>
    </submittedName>
</protein>
<evidence type="ECO:0000256" key="1">
    <source>
        <dbReference type="ARBA" id="ARBA00004141"/>
    </source>
</evidence>
<comment type="similarity">
    <text evidence="2">Belongs to the oligopeptide OPT transporter family.</text>
</comment>
<feature type="transmembrane region" description="Helical" evidence="10">
    <location>
        <begin position="501"/>
        <end position="525"/>
    </location>
</feature>
<feature type="transmembrane region" description="Helical" evidence="10">
    <location>
        <begin position="356"/>
        <end position="377"/>
    </location>
</feature>
<dbReference type="InterPro" id="IPR004648">
    <property type="entry name" value="Oligpept_transpt"/>
</dbReference>
<keyword evidence="7 10" id="KW-1133">Transmembrane helix</keyword>
<keyword evidence="5" id="KW-0571">Peptide transport</keyword>
<evidence type="ECO:0000256" key="3">
    <source>
        <dbReference type="ARBA" id="ARBA00022448"/>
    </source>
</evidence>
<dbReference type="GO" id="GO:0035673">
    <property type="term" value="F:oligopeptide transmembrane transporter activity"/>
    <property type="evidence" value="ECO:0007669"/>
    <property type="project" value="InterPro"/>
</dbReference>
<feature type="transmembrane region" description="Helical" evidence="10">
    <location>
        <begin position="615"/>
        <end position="639"/>
    </location>
</feature>
<evidence type="ECO:0000256" key="5">
    <source>
        <dbReference type="ARBA" id="ARBA00022856"/>
    </source>
</evidence>
<proteinExistence type="inferred from homology"/>
<feature type="transmembrane region" description="Helical" evidence="10">
    <location>
        <begin position="689"/>
        <end position="706"/>
    </location>
</feature>
<reference evidence="11" key="1">
    <citation type="journal article" date="2020" name="Mol. Plant Microbe Interact.">
        <title>Genome Sequence of the Biocontrol Agent Coniothyrium minitans strain Conio (IMI 134523).</title>
        <authorList>
            <person name="Patel D."/>
            <person name="Shittu T.A."/>
            <person name="Baroncelli R."/>
            <person name="Muthumeenakshi S."/>
            <person name="Osborne T.H."/>
            <person name="Janganan T.K."/>
            <person name="Sreenivasaprasad S."/>
        </authorList>
    </citation>
    <scope>NUCLEOTIDE SEQUENCE</scope>
    <source>
        <strain evidence="11">Conio</strain>
    </source>
</reference>
<evidence type="ECO:0000256" key="4">
    <source>
        <dbReference type="ARBA" id="ARBA00022692"/>
    </source>
</evidence>
<evidence type="ECO:0000256" key="8">
    <source>
        <dbReference type="ARBA" id="ARBA00023136"/>
    </source>
</evidence>
<dbReference type="PANTHER" id="PTHR22601">
    <property type="entry name" value="ISP4 LIKE PROTEIN"/>
    <property type="match status" value="1"/>
</dbReference>
<dbReference type="AlphaFoldDB" id="A0A9P6KPW4"/>
<dbReference type="EMBL" id="WJXW01000007">
    <property type="protein sequence ID" value="KAF9734497.1"/>
    <property type="molecule type" value="Genomic_DNA"/>
</dbReference>
<keyword evidence="3" id="KW-0813">Transport</keyword>